<dbReference type="Pfam" id="PF00169">
    <property type="entry name" value="PH"/>
    <property type="match status" value="1"/>
</dbReference>
<sequence length="1024" mass="116560">LFKPALQLVYCTLSRFWHFEVLMLAKFGKRLGILNSLVIDAVCTSAPQIRENHNENLLENTEFREGSDVIEPMEETKQAKKKTCKRVSFKEIEELQNMVENANNESFAERQQAESTLLNEAAEVTHEAGNEKEAERVVVDRFLPMPLTPDRRVSDQKLTFQSSELKCESFSSPSKKLRKQEESEKYGTADTADIEISKNEHGLNEGCNAEIGKRDSPHEGIKSRKARFKALAAEYEAFEYEYKPAVHRNLPPRRTALGTSSPVLNRNWRSVVTSSENDAVKMTSENDKISHPAEAVEFSKNCSKDESVVSDINNDRVASFVSLQYQSPVERGSVRKDCGIEAFVSEKPYINDYVINSPYKFIKQKTAFEGKKTEKMDDEQSAINLVKECRSKDADLSPSAFIPTGLVASLAKQFEGGSQLPGPQFVPSRKLKVGTSGKKVDKAAVNEKVECAVIRKSPQRELAEEPFEISNDKVKQLRSCWEKRVEDVVSKNDELKNDVKREETSDKETEIVPSDSSDVETVEKNQEEECEKKDDSIIEQPQDDSFENCSHNSLVADNVNSDIDYTCTSSVISPEDQMETPVMTKENKPRGSSVLRSVSSYRNHVKNYMCESTPHRLIYKLPLSKNEDSSDSQAESMKLDTLLENYHIKADSLRAALKIQLEQIHQASRALNLCQSMQEFRGSREEVDAQKALLLSTERKKCIDQELQRMGICVQNRVDFQPNCPLGTLTVSHISIPLRRDWVNDNINKTDRIMYYFICLLKYRETVHATHMVTSDDGKQAGRLEFTNYFQFTHLPPDFRVTLELYSLVTGREEIPHEMKYHINGDSLKKMKCGTVSIGGPSGLMDTRFNMVGQLDICLETVQRTRFNFEKMQYIAPVQGVVILNFRCCAENASAVKESGLLNVFDDSKVPHVWHLYYGVLAEGVLKFWRFPEDIQKEPLKVIELQSCINEHVRAESEGLSTRNNLIFLEMPNLESSENTTYKHIFSADNDEEYTRWVDSLERALHHTRLWRVDDGIKTGSTAL</sequence>
<comment type="caution">
    <text evidence="4">The sequence shown here is derived from an EMBL/GenBank/DDBJ whole genome shotgun (WGS) entry which is preliminary data.</text>
</comment>
<organism evidence="4 5">
    <name type="scientific">Trichinella zimbabwensis</name>
    <dbReference type="NCBI Taxonomy" id="268475"/>
    <lineage>
        <taxon>Eukaryota</taxon>
        <taxon>Metazoa</taxon>
        <taxon>Ecdysozoa</taxon>
        <taxon>Nematoda</taxon>
        <taxon>Enoplea</taxon>
        <taxon>Dorylaimia</taxon>
        <taxon>Trichinellida</taxon>
        <taxon>Trichinellidae</taxon>
        <taxon>Trichinella</taxon>
    </lineage>
</organism>
<keyword evidence="1" id="KW-0175">Coiled coil</keyword>
<evidence type="ECO:0000256" key="2">
    <source>
        <dbReference type="SAM" id="MobiDB-lite"/>
    </source>
</evidence>
<protein>
    <submittedName>
        <fullName evidence="4">Actin-binding protein anillin</fullName>
    </submittedName>
</protein>
<dbReference type="PANTHER" id="PTHR21538:SF23">
    <property type="entry name" value="ANILLIN"/>
    <property type="match status" value="1"/>
</dbReference>
<dbReference type="GO" id="GO:0000281">
    <property type="term" value="P:mitotic cytokinesis"/>
    <property type="evidence" value="ECO:0007669"/>
    <property type="project" value="TreeGrafter"/>
</dbReference>
<name>A0A0V1HVG9_9BILA</name>
<keyword evidence="5" id="KW-1185">Reference proteome</keyword>
<gene>
    <name evidence="4" type="primary">scra</name>
    <name evidence="4" type="ORF">T11_17006</name>
</gene>
<reference evidence="4 5" key="1">
    <citation type="submission" date="2015-01" db="EMBL/GenBank/DDBJ databases">
        <title>Evolution of Trichinella species and genotypes.</title>
        <authorList>
            <person name="Korhonen P.K."/>
            <person name="Edoardo P."/>
            <person name="Giuseppe L.R."/>
            <person name="Gasser R.B."/>
        </authorList>
    </citation>
    <scope>NUCLEOTIDE SEQUENCE [LARGE SCALE GENOMIC DNA]</scope>
    <source>
        <strain evidence="4">ISS1029</strain>
    </source>
</reference>
<dbReference type="PANTHER" id="PTHR21538">
    <property type="entry name" value="ANILLIN/RHOTEKIN RTKN"/>
    <property type="match status" value="1"/>
</dbReference>
<feature type="region of interest" description="Disordered" evidence="2">
    <location>
        <begin position="499"/>
        <end position="537"/>
    </location>
</feature>
<dbReference type="Pfam" id="PF08174">
    <property type="entry name" value="Anillin"/>
    <property type="match status" value="1"/>
</dbReference>
<proteinExistence type="predicted"/>
<feature type="non-terminal residue" evidence="4">
    <location>
        <position position="1"/>
    </location>
</feature>
<dbReference type="SUPFAM" id="SSF50729">
    <property type="entry name" value="PH domain-like"/>
    <property type="match status" value="1"/>
</dbReference>
<dbReference type="SMART" id="SM00233">
    <property type="entry name" value="PH"/>
    <property type="match status" value="1"/>
</dbReference>
<evidence type="ECO:0000313" key="4">
    <source>
        <dbReference type="EMBL" id="KRZ14196.1"/>
    </source>
</evidence>
<dbReference type="AlphaFoldDB" id="A0A0V1HVG9"/>
<feature type="domain" description="PH" evidence="3">
    <location>
        <begin position="895"/>
        <end position="1006"/>
    </location>
</feature>
<evidence type="ECO:0000313" key="5">
    <source>
        <dbReference type="Proteomes" id="UP000055024"/>
    </source>
</evidence>
<dbReference type="Gene3D" id="2.30.29.30">
    <property type="entry name" value="Pleckstrin-homology domain (PH domain)/Phosphotyrosine-binding domain (PTB)"/>
    <property type="match status" value="1"/>
</dbReference>
<evidence type="ECO:0000256" key="1">
    <source>
        <dbReference type="SAM" id="Coils"/>
    </source>
</evidence>
<dbReference type="EMBL" id="JYDP01000026">
    <property type="protein sequence ID" value="KRZ14196.1"/>
    <property type="molecule type" value="Genomic_DNA"/>
</dbReference>
<dbReference type="GO" id="GO:0031106">
    <property type="term" value="P:septin ring organization"/>
    <property type="evidence" value="ECO:0007669"/>
    <property type="project" value="TreeGrafter"/>
</dbReference>
<evidence type="ECO:0000259" key="3">
    <source>
        <dbReference type="PROSITE" id="PS50003"/>
    </source>
</evidence>
<accession>A0A0V1HVG9</accession>
<feature type="coiled-coil region" evidence="1">
    <location>
        <begin position="85"/>
        <end position="112"/>
    </location>
</feature>
<dbReference type="InterPro" id="IPR001849">
    <property type="entry name" value="PH_domain"/>
</dbReference>
<dbReference type="Proteomes" id="UP000055024">
    <property type="component" value="Unassembled WGS sequence"/>
</dbReference>
<dbReference type="STRING" id="268475.A0A0V1HVG9"/>
<feature type="compositionally biased region" description="Basic and acidic residues" evidence="2">
    <location>
        <begin position="499"/>
        <end position="510"/>
    </location>
</feature>
<dbReference type="PROSITE" id="PS50003">
    <property type="entry name" value="PH_DOMAIN"/>
    <property type="match status" value="1"/>
</dbReference>
<dbReference type="GO" id="GO:0005826">
    <property type="term" value="C:actomyosin contractile ring"/>
    <property type="evidence" value="ECO:0007669"/>
    <property type="project" value="TreeGrafter"/>
</dbReference>
<dbReference type="GO" id="GO:0000915">
    <property type="term" value="P:actomyosin contractile ring assembly"/>
    <property type="evidence" value="ECO:0007669"/>
    <property type="project" value="TreeGrafter"/>
</dbReference>
<dbReference type="InterPro" id="IPR051364">
    <property type="entry name" value="Cytokinesis/Rho-signaling"/>
</dbReference>
<dbReference type="OrthoDB" id="5915976at2759"/>
<feature type="compositionally biased region" description="Basic and acidic residues" evidence="2">
    <location>
        <begin position="521"/>
        <end position="536"/>
    </location>
</feature>
<dbReference type="InterPro" id="IPR012966">
    <property type="entry name" value="AHD"/>
</dbReference>
<dbReference type="InterPro" id="IPR011993">
    <property type="entry name" value="PH-like_dom_sf"/>
</dbReference>